<dbReference type="SUPFAM" id="SSF46565">
    <property type="entry name" value="Chaperone J-domain"/>
    <property type="match status" value="1"/>
</dbReference>
<evidence type="ECO:0000256" key="1">
    <source>
        <dbReference type="ARBA" id="ARBA00004635"/>
    </source>
</evidence>
<sequence length="207" mass="23180">MAPNASHKGDNAPSRKPSHENEDLYAILEITKEATPADIKRAYRRLALKYHPDKNPDDPGAAEKFKDINRAHAVLSDPNKRKIYDQYGSFGLYLAEQLDEDTLHTYFALQNPCAKCCLGTIFFLSCCCCCFCCCCCCDFCCGRCRPSTEPEEFNDLLEEDDPNRPTSASDTKPQRSPVTSQPGEIPMTPVIPSDNSALLEDEKKEKQ</sequence>
<keyword evidence="9" id="KW-1185">Reference proteome</keyword>
<keyword evidence="3" id="KW-0564">Palmitate</keyword>
<name>A0A504YHA9_FASGI</name>
<dbReference type="InterPro" id="IPR036869">
    <property type="entry name" value="J_dom_sf"/>
</dbReference>
<dbReference type="PROSITE" id="PS50076">
    <property type="entry name" value="DNAJ_2"/>
    <property type="match status" value="1"/>
</dbReference>
<accession>A0A504YHA9</accession>
<dbReference type="InterPro" id="IPR051434">
    <property type="entry name" value="DnaJ_C_subfamily_member5"/>
</dbReference>
<evidence type="ECO:0000313" key="8">
    <source>
        <dbReference type="EMBL" id="TPP59619.1"/>
    </source>
</evidence>
<evidence type="ECO:0000256" key="2">
    <source>
        <dbReference type="ARBA" id="ARBA00023136"/>
    </source>
</evidence>
<dbReference type="Proteomes" id="UP000316759">
    <property type="component" value="Unassembled WGS sequence"/>
</dbReference>
<dbReference type="InterPro" id="IPR001623">
    <property type="entry name" value="DnaJ_domain"/>
</dbReference>
<dbReference type="OrthoDB" id="445556at2759"/>
<gene>
    <name evidence="8" type="ORF">FGIG_09566</name>
</gene>
<evidence type="ECO:0000256" key="6">
    <source>
        <dbReference type="SAM" id="MobiDB-lite"/>
    </source>
</evidence>
<dbReference type="GO" id="GO:0016020">
    <property type="term" value="C:membrane"/>
    <property type="evidence" value="ECO:0007669"/>
    <property type="project" value="UniProtKB-SubCell"/>
</dbReference>
<feature type="domain" description="J" evidence="7">
    <location>
        <begin position="23"/>
        <end position="88"/>
    </location>
</feature>
<evidence type="ECO:0000259" key="7">
    <source>
        <dbReference type="PROSITE" id="PS50076"/>
    </source>
</evidence>
<keyword evidence="2" id="KW-0472">Membrane</keyword>
<reference evidence="8 9" key="1">
    <citation type="submission" date="2019-04" db="EMBL/GenBank/DDBJ databases">
        <title>Annotation for the trematode Fasciola gigantica.</title>
        <authorList>
            <person name="Choi Y.-J."/>
        </authorList>
    </citation>
    <scope>NUCLEOTIDE SEQUENCE [LARGE SCALE GENOMIC DNA]</scope>
    <source>
        <strain evidence="8">Uganda_cow_1</strain>
    </source>
</reference>
<evidence type="ECO:0000256" key="5">
    <source>
        <dbReference type="ARBA" id="ARBA00023288"/>
    </source>
</evidence>
<dbReference type="AlphaFoldDB" id="A0A504YHA9"/>
<comment type="subcellular location">
    <subcellularLocation>
        <location evidence="1">Membrane</location>
        <topology evidence="1">Lipid-anchor</topology>
    </subcellularLocation>
</comment>
<dbReference type="PANTHER" id="PTHR44027:SF7">
    <property type="entry name" value="DNAJ HOMOLOG SUBFAMILY C MEMBER 5 HOMOLOG"/>
    <property type="match status" value="1"/>
</dbReference>
<keyword evidence="4" id="KW-0143">Chaperone</keyword>
<dbReference type="STRING" id="46835.A0A504YHA9"/>
<dbReference type="EMBL" id="SUNJ01010479">
    <property type="protein sequence ID" value="TPP59619.1"/>
    <property type="molecule type" value="Genomic_DNA"/>
</dbReference>
<dbReference type="PRINTS" id="PR00625">
    <property type="entry name" value="JDOMAIN"/>
</dbReference>
<keyword evidence="5" id="KW-0449">Lipoprotein</keyword>
<comment type="caution">
    <text evidence="8">The sequence shown here is derived from an EMBL/GenBank/DDBJ whole genome shotgun (WGS) entry which is preliminary data.</text>
</comment>
<dbReference type="Gene3D" id="1.10.287.110">
    <property type="entry name" value="DnaJ domain"/>
    <property type="match status" value="1"/>
</dbReference>
<dbReference type="PROSITE" id="PS00636">
    <property type="entry name" value="DNAJ_1"/>
    <property type="match status" value="1"/>
</dbReference>
<evidence type="ECO:0000256" key="3">
    <source>
        <dbReference type="ARBA" id="ARBA00023139"/>
    </source>
</evidence>
<feature type="region of interest" description="Disordered" evidence="6">
    <location>
        <begin position="1"/>
        <end position="21"/>
    </location>
</feature>
<dbReference type="CDD" id="cd06257">
    <property type="entry name" value="DnaJ"/>
    <property type="match status" value="1"/>
</dbReference>
<feature type="compositionally biased region" description="Polar residues" evidence="6">
    <location>
        <begin position="164"/>
        <end position="182"/>
    </location>
</feature>
<protein>
    <submittedName>
        <fullName evidence="8">DnaJ domain containing protein 4</fullName>
    </submittedName>
</protein>
<organism evidence="8 9">
    <name type="scientific">Fasciola gigantica</name>
    <name type="common">Giant liver fluke</name>
    <dbReference type="NCBI Taxonomy" id="46835"/>
    <lineage>
        <taxon>Eukaryota</taxon>
        <taxon>Metazoa</taxon>
        <taxon>Spiralia</taxon>
        <taxon>Lophotrochozoa</taxon>
        <taxon>Platyhelminthes</taxon>
        <taxon>Trematoda</taxon>
        <taxon>Digenea</taxon>
        <taxon>Plagiorchiida</taxon>
        <taxon>Echinostomata</taxon>
        <taxon>Echinostomatoidea</taxon>
        <taxon>Fasciolidae</taxon>
        <taxon>Fasciola</taxon>
    </lineage>
</organism>
<dbReference type="GO" id="GO:0005737">
    <property type="term" value="C:cytoplasm"/>
    <property type="evidence" value="ECO:0007669"/>
    <property type="project" value="UniProtKB-ARBA"/>
</dbReference>
<proteinExistence type="predicted"/>
<feature type="region of interest" description="Disordered" evidence="6">
    <location>
        <begin position="153"/>
        <end position="207"/>
    </location>
</feature>
<evidence type="ECO:0000256" key="4">
    <source>
        <dbReference type="ARBA" id="ARBA00023186"/>
    </source>
</evidence>
<dbReference type="PANTHER" id="PTHR44027">
    <property type="entry name" value="DNAJ HOMOLOG SUBFAMILY C MEMBER 5 HOMOLOG"/>
    <property type="match status" value="1"/>
</dbReference>
<dbReference type="SMART" id="SM00271">
    <property type="entry name" value="DnaJ"/>
    <property type="match status" value="1"/>
</dbReference>
<evidence type="ECO:0000313" key="9">
    <source>
        <dbReference type="Proteomes" id="UP000316759"/>
    </source>
</evidence>
<dbReference type="Pfam" id="PF00226">
    <property type="entry name" value="DnaJ"/>
    <property type="match status" value="1"/>
</dbReference>
<dbReference type="InterPro" id="IPR018253">
    <property type="entry name" value="DnaJ_domain_CS"/>
</dbReference>